<dbReference type="STRING" id="1302689.RG47T_3563"/>
<reference evidence="2 3" key="1">
    <citation type="submission" date="2016-11" db="EMBL/GenBank/DDBJ databases">
        <title>Whole Genome Sequencing of Mucilaginibacter polytrichastri RG4-7(T) isolated from the moss sample.</title>
        <authorList>
            <person name="Li Y."/>
        </authorList>
    </citation>
    <scope>NUCLEOTIDE SEQUENCE [LARGE SCALE GENOMIC DNA]</scope>
    <source>
        <strain evidence="2 3">RG4-7</strain>
    </source>
</reference>
<dbReference type="GO" id="GO:0006508">
    <property type="term" value="P:proteolysis"/>
    <property type="evidence" value="ECO:0007669"/>
    <property type="project" value="InterPro"/>
</dbReference>
<dbReference type="InterPro" id="IPR011600">
    <property type="entry name" value="Pept_C14_caspase"/>
</dbReference>
<dbReference type="GO" id="GO:0004197">
    <property type="term" value="F:cysteine-type endopeptidase activity"/>
    <property type="evidence" value="ECO:0007669"/>
    <property type="project" value="InterPro"/>
</dbReference>
<dbReference type="PANTHER" id="PTHR48104:SF30">
    <property type="entry name" value="METACASPASE-1"/>
    <property type="match status" value="1"/>
</dbReference>
<dbReference type="GO" id="GO:0005737">
    <property type="term" value="C:cytoplasm"/>
    <property type="evidence" value="ECO:0007669"/>
    <property type="project" value="TreeGrafter"/>
</dbReference>
<dbReference type="Pfam" id="PF00656">
    <property type="entry name" value="Peptidase_C14"/>
    <property type="match status" value="1"/>
</dbReference>
<proteinExistence type="predicted"/>
<dbReference type="Proteomes" id="UP000186720">
    <property type="component" value="Unassembled WGS sequence"/>
</dbReference>
<dbReference type="InterPro" id="IPR027417">
    <property type="entry name" value="P-loop_NTPase"/>
</dbReference>
<organism evidence="2 3">
    <name type="scientific">Mucilaginibacter polytrichastri</name>
    <dbReference type="NCBI Taxonomy" id="1302689"/>
    <lineage>
        <taxon>Bacteria</taxon>
        <taxon>Pseudomonadati</taxon>
        <taxon>Bacteroidota</taxon>
        <taxon>Sphingobacteriia</taxon>
        <taxon>Sphingobacteriales</taxon>
        <taxon>Sphingobacteriaceae</taxon>
        <taxon>Mucilaginibacter</taxon>
    </lineage>
</organism>
<name>A0A1Q6A264_9SPHI</name>
<keyword evidence="3" id="KW-1185">Reference proteome</keyword>
<evidence type="ECO:0000259" key="1">
    <source>
        <dbReference type="Pfam" id="PF00656"/>
    </source>
</evidence>
<evidence type="ECO:0000313" key="2">
    <source>
        <dbReference type="EMBL" id="OKS88099.1"/>
    </source>
</evidence>
<dbReference type="SUPFAM" id="SSF52129">
    <property type="entry name" value="Caspase-like"/>
    <property type="match status" value="1"/>
</dbReference>
<dbReference type="InterPro" id="IPR050452">
    <property type="entry name" value="Metacaspase"/>
</dbReference>
<sequence length="1599" mass="183150">MFDNLNTMQRESFILAIGIDNYPGPHFGSLENASGDAKRFSELLVSRYGFQEVMPPLLNEKATQENITNALDGLAFRIGKEDNLIIYFAGHGGKNPTSDIGYWVPVDEGQKTFQRIQNSYVLDCIEGITAKHIILISDSCFSGTLLEKDRAGNPDLSHEYLDSLNSGWILVSGGIEKVTDGEKGKGTPFNQTICEFLEKNTKPSVAAGEFFDEVIRITRERTLQSPGVAPIKRGEIHHGGQMIFRLNETNRGSGISDISGGATAFSKPVFALPNTTLPPAYLPRTLTYYDIQKPAITWFYEPEVGELFLKDIITTQKRIVVLGSAGSGKSIELQQLMKTLQEDTNSEFIPIYKKFNTYTDEDIADYLPQNWEQADKSALVLFLDGLDEIQPKFFSTALRKLGAFSDRNPQIRIVVSSRTNFYELPDASFSGTLDGYAVYTLNDISLAQIKKYVADSHGINGDEFIYAIYQRGYLDLVQKPYFLNILVNYFIKHGNFDSGRAAILEDAINQYETANKQQYHSTDPPLKHKDLLPLQEKIAFILERTGRNFIDDKELASVLTADEYEAAKYLSAFKLEPDKAQWHFEHNNIQEYLASRVLSHLSFEGMMKVLTVSSAGEPKIKPNWVNTLSFLISVGEKEKIKPLLDWLIANDPEILVRFDPDRVPKENRIALFKDIFNFYSQKQVWLSSNKFSDTDLARFGHFEEVLIFLLEILKDGKATRIDVLNALHVLYRFDISKFSSYKEALKDILISLIKRPDFNSSDIYTVIGALSKLGIDDPETIEFLYQQYGQRENQYLRAALYKIIGNSEVLDKYVRVFTDGLRMNGFNYQSEDRDTVTLMDEGMQLKEGLEKIKTPAAIAELLTIVAGDINTVHRFFSEYKESMEKILAHVFDAYIEDKSLFKLIVQLYARQATETNKPHIDQFLSFFDKNDLRWETTFYLLNEVSIRDYEKSSGIGALVNEHIIDNLITQYSKGIISKESLEKVYRDFKWRESGSGNFEDILSYFKQQLSQTDIEIQNEPEIDRAKLFREAAQKGFNLLFDKEGFIAEVNQIFDFFEKEEIIGEDLYSYKSGEYVDLSQRFSTSTVDLIREFTYRGSVAQREHLNHWMNESEEFTNFRIQLIKSRLTALPELEVSQEQEQYIRNWSQEKAPTGGLLWYFINRFKIELPEERLLTFTRYYNQSDEINIETGGFIELLEKFVKPDVLRKTVTENLNNGLQNILTWTSNAGYALRNDLTQSFPLILSQIEGFNETEYKFADLLKLWFSKTGDTKRLIKFVANTQSPDMKERAIRLLRDSGEENDYLIGYFRSIADNDSVSDEEKLDAANRLLKLGIIDGFYIITNHFLSNPNPLFDFKRHFRNINYASNPQVIPVLMELLYIGKQDDYKKDVFNDLETKVLEVLFEIGVQSNKSFNEVKSALEEFIAVNQGKLANINFLHFTIIRMQEQLSLKLSKELTVEEALQEFQLLGKSEATVANQVNINVKKLIINKRMKIEKVIAKKGSQVNIADVIKKIEFNPVLNSATKNDFDQVKQLLVQLDNDDLQEIQANVEALPAESSDLTIYESVRVQLDNFALKHGVPIIDGIAATVLYEVLKSIFKI</sequence>
<dbReference type="PANTHER" id="PTHR48104">
    <property type="entry name" value="METACASPASE-4"/>
    <property type="match status" value="1"/>
</dbReference>
<dbReference type="Gene3D" id="3.40.50.1460">
    <property type="match status" value="1"/>
</dbReference>
<protein>
    <recommendedName>
        <fullName evidence="1">Peptidase C14 caspase domain-containing protein</fullName>
    </recommendedName>
</protein>
<accession>A0A1Q6A264</accession>
<comment type="caution">
    <text evidence="2">The sequence shown here is derived from an EMBL/GenBank/DDBJ whole genome shotgun (WGS) entry which is preliminary data.</text>
</comment>
<dbReference type="SUPFAM" id="SSF52540">
    <property type="entry name" value="P-loop containing nucleoside triphosphate hydrolases"/>
    <property type="match status" value="1"/>
</dbReference>
<feature type="domain" description="Peptidase C14 caspase" evidence="1">
    <location>
        <begin position="15"/>
        <end position="214"/>
    </location>
</feature>
<dbReference type="Gene3D" id="3.40.50.300">
    <property type="entry name" value="P-loop containing nucleotide triphosphate hydrolases"/>
    <property type="match status" value="1"/>
</dbReference>
<dbReference type="InterPro" id="IPR029030">
    <property type="entry name" value="Caspase-like_dom_sf"/>
</dbReference>
<evidence type="ECO:0000313" key="3">
    <source>
        <dbReference type="Proteomes" id="UP000186720"/>
    </source>
</evidence>
<gene>
    <name evidence="2" type="ORF">RG47T_3563</name>
</gene>
<dbReference type="EMBL" id="MPPL01000001">
    <property type="protein sequence ID" value="OKS88099.1"/>
    <property type="molecule type" value="Genomic_DNA"/>
</dbReference>